<organism evidence="1 2">
    <name type="scientific">Caerostris darwini</name>
    <dbReference type="NCBI Taxonomy" id="1538125"/>
    <lineage>
        <taxon>Eukaryota</taxon>
        <taxon>Metazoa</taxon>
        <taxon>Ecdysozoa</taxon>
        <taxon>Arthropoda</taxon>
        <taxon>Chelicerata</taxon>
        <taxon>Arachnida</taxon>
        <taxon>Araneae</taxon>
        <taxon>Araneomorphae</taxon>
        <taxon>Entelegynae</taxon>
        <taxon>Araneoidea</taxon>
        <taxon>Araneidae</taxon>
        <taxon>Caerostris</taxon>
    </lineage>
</organism>
<evidence type="ECO:0000313" key="2">
    <source>
        <dbReference type="Proteomes" id="UP001054837"/>
    </source>
</evidence>
<evidence type="ECO:0000313" key="1">
    <source>
        <dbReference type="EMBL" id="GIX99528.1"/>
    </source>
</evidence>
<dbReference type="Proteomes" id="UP001054837">
    <property type="component" value="Unassembled WGS sequence"/>
</dbReference>
<protein>
    <submittedName>
        <fullName evidence="1">Uncharacterized protein</fullName>
    </submittedName>
</protein>
<proteinExistence type="predicted"/>
<dbReference type="EMBL" id="BPLQ01003301">
    <property type="protein sequence ID" value="GIX99528.1"/>
    <property type="molecule type" value="Genomic_DNA"/>
</dbReference>
<dbReference type="AlphaFoldDB" id="A0AAV4PTN7"/>
<accession>A0AAV4PTN7</accession>
<gene>
    <name evidence="1" type="ORF">CDAR_104561</name>
</gene>
<reference evidence="1 2" key="1">
    <citation type="submission" date="2021-06" db="EMBL/GenBank/DDBJ databases">
        <title>Caerostris darwini draft genome.</title>
        <authorList>
            <person name="Kono N."/>
            <person name="Arakawa K."/>
        </authorList>
    </citation>
    <scope>NUCLEOTIDE SEQUENCE [LARGE SCALE GENOMIC DNA]</scope>
</reference>
<keyword evidence="2" id="KW-1185">Reference proteome</keyword>
<sequence>MPSQMTIHRIMQPAECMLKLFHSTPMLLDLRKFHSSTRKVFGVQHFVHSVNSEFFELISRENLFTATSILRCVRSKYLFRSRFKVGNDASMLV</sequence>
<name>A0AAV4PTN7_9ARAC</name>
<comment type="caution">
    <text evidence="1">The sequence shown here is derived from an EMBL/GenBank/DDBJ whole genome shotgun (WGS) entry which is preliminary data.</text>
</comment>